<keyword evidence="2" id="KW-0560">Oxidoreductase</keyword>
<dbReference type="EC" id="1.14.13.151" evidence="2"/>
<organism evidence="2">
    <name type="scientific">metagenome</name>
    <dbReference type="NCBI Taxonomy" id="256318"/>
    <lineage>
        <taxon>unclassified sequences</taxon>
        <taxon>metagenomes</taxon>
    </lineage>
</organism>
<name>A0A2P2C4B5_9ZZZZ</name>
<proteinExistence type="inferred from homology"/>
<dbReference type="InterPro" id="IPR036396">
    <property type="entry name" value="Cyt_P450_sf"/>
</dbReference>
<dbReference type="PRINTS" id="PR00359">
    <property type="entry name" value="BP450"/>
</dbReference>
<dbReference type="Gene3D" id="1.10.630.10">
    <property type="entry name" value="Cytochrome P450"/>
    <property type="match status" value="1"/>
</dbReference>
<dbReference type="PANTHER" id="PTHR46696">
    <property type="entry name" value="P450, PUTATIVE (EUROFUNG)-RELATED"/>
    <property type="match status" value="1"/>
</dbReference>
<dbReference type="SUPFAM" id="SSF48264">
    <property type="entry name" value="Cytochrome P450"/>
    <property type="match status" value="1"/>
</dbReference>
<dbReference type="InterPro" id="IPR002397">
    <property type="entry name" value="Cyt_P450_B"/>
</dbReference>
<dbReference type="InterPro" id="IPR001128">
    <property type="entry name" value="Cyt_P450"/>
</dbReference>
<dbReference type="Pfam" id="PF00067">
    <property type="entry name" value="p450"/>
    <property type="match status" value="1"/>
</dbReference>
<dbReference type="EMBL" id="CZKA01000030">
    <property type="protein sequence ID" value="CUR56819.1"/>
    <property type="molecule type" value="Genomic_DNA"/>
</dbReference>
<dbReference type="InterPro" id="IPR017972">
    <property type="entry name" value="Cyt_P450_CS"/>
</dbReference>
<dbReference type="PROSITE" id="PS00086">
    <property type="entry name" value="CYTOCHROME_P450"/>
    <property type="match status" value="1"/>
</dbReference>
<dbReference type="GO" id="GO:0004497">
    <property type="term" value="F:monooxygenase activity"/>
    <property type="evidence" value="ECO:0007669"/>
    <property type="project" value="InterPro"/>
</dbReference>
<dbReference type="GO" id="GO:0016705">
    <property type="term" value="F:oxidoreductase activity, acting on paired donors, with incorporation or reduction of molecular oxygen"/>
    <property type="evidence" value="ECO:0007669"/>
    <property type="project" value="InterPro"/>
</dbReference>
<reference evidence="2" key="1">
    <citation type="submission" date="2015-08" db="EMBL/GenBank/DDBJ databases">
        <authorList>
            <person name="Babu N.S."/>
            <person name="Beckwith C.J."/>
            <person name="Beseler K.G."/>
            <person name="Brison A."/>
            <person name="Carone J.V."/>
            <person name="Caskin T.P."/>
            <person name="Diamond M."/>
            <person name="Durham M.E."/>
            <person name="Foxe J.M."/>
            <person name="Go M."/>
            <person name="Henderson B.A."/>
            <person name="Jones I.B."/>
            <person name="McGettigan J.A."/>
            <person name="Micheletti S.J."/>
            <person name="Nasrallah M.E."/>
            <person name="Ortiz D."/>
            <person name="Piller C.R."/>
            <person name="Privatt S.R."/>
            <person name="Schneider S.L."/>
            <person name="Sharp S."/>
            <person name="Smith T.C."/>
            <person name="Stanton J.D."/>
            <person name="Ullery H.E."/>
            <person name="Wilson R.J."/>
            <person name="Serrano M.G."/>
            <person name="Buck G."/>
            <person name="Lee V."/>
            <person name="Wang Y."/>
            <person name="Carvalho R."/>
            <person name="Voegtly L."/>
            <person name="Shi R."/>
            <person name="Duckworth R."/>
            <person name="Johnson A."/>
            <person name="Loviza R."/>
            <person name="Walstead R."/>
            <person name="Shah Z."/>
            <person name="Kiflezghi M."/>
            <person name="Wade K."/>
            <person name="Ball S.L."/>
            <person name="Bradley K.W."/>
            <person name="Asai D.J."/>
            <person name="Bowman C.A."/>
            <person name="Russell D.A."/>
            <person name="Pope W.H."/>
            <person name="Jacobs-Sera D."/>
            <person name="Hendrix R.W."/>
            <person name="Hatfull G.F."/>
        </authorList>
    </citation>
    <scope>NUCLEOTIDE SEQUENCE</scope>
</reference>
<dbReference type="PANTHER" id="PTHR46696:SF1">
    <property type="entry name" value="CYTOCHROME P450 YJIB-RELATED"/>
    <property type="match status" value="1"/>
</dbReference>
<comment type="similarity">
    <text evidence="1">Belongs to the cytochrome P450 family.</text>
</comment>
<evidence type="ECO:0000256" key="1">
    <source>
        <dbReference type="ARBA" id="ARBA00010617"/>
    </source>
</evidence>
<evidence type="ECO:0000313" key="2">
    <source>
        <dbReference type="EMBL" id="CUR56819.1"/>
    </source>
</evidence>
<dbReference type="GO" id="GO:0020037">
    <property type="term" value="F:heme binding"/>
    <property type="evidence" value="ECO:0007669"/>
    <property type="project" value="InterPro"/>
</dbReference>
<accession>A0A2P2C4B5</accession>
<protein>
    <submittedName>
        <fullName evidence="2">Putative enzyme</fullName>
        <ecNumber evidence="2">1.14.13.151</ecNumber>
    </submittedName>
</protein>
<dbReference type="GO" id="GO:0005506">
    <property type="term" value="F:iron ion binding"/>
    <property type="evidence" value="ECO:0007669"/>
    <property type="project" value="InterPro"/>
</dbReference>
<gene>
    <name evidence="2" type="ORF">NOCA2360072</name>
</gene>
<sequence length="396" mass="43773">MADWTKNLPHYDLQGSEDRLNEVYADARAAGGVGVVGDNFAAFDYATVKTLLAHSQLIPRIVDPSIELTPYVKSRLDEHMLNRNGPDHVRLRRLVSREFTPAAVARHEDSMKAVISELADGLPVGEDFDFMRDFANRIPIMVICDILGMPRDEGEALLDAVHRSGKFFDKARAAENMPDVESGYRDLETYFKTLFDHDIGDMRDGLLKNLRLVEQEGDRLSSQELMMWAQLLFRGGLGNTRHQVGSLIQTLSTRPDQWQLLREQPELAARAVEEGMRLEPAVQLILRQVVDELTVGDAVLPPGTGVLCVTASANRDETVFDAPDTFDATRDPAPGQLLFGGGPHLCPGNLLVKSEVALTLTGLTSRFTSLEPAGNVVMRPALELHGPVSLPIRFAR</sequence>
<dbReference type="AlphaFoldDB" id="A0A2P2C4B5"/>